<reference evidence="2 3" key="1">
    <citation type="submission" date="2023-08" db="EMBL/GenBank/DDBJ databases">
        <authorList>
            <person name="Roldan D.M."/>
            <person name="Menes R.J."/>
        </authorList>
    </citation>
    <scope>NUCLEOTIDE SEQUENCE [LARGE SCALE GENOMIC DNA]</scope>
    <source>
        <strain evidence="2 3">CCM 2812</strain>
    </source>
</reference>
<evidence type="ECO:0008006" key="4">
    <source>
        <dbReference type="Google" id="ProtNLM"/>
    </source>
</evidence>
<evidence type="ECO:0000313" key="2">
    <source>
        <dbReference type="EMBL" id="MDP4299132.1"/>
    </source>
</evidence>
<gene>
    <name evidence="2" type="ORF">Q8X39_00655</name>
</gene>
<accession>A0ABT9FYN4</accession>
<dbReference type="EMBL" id="JAUZEE010000001">
    <property type="protein sequence ID" value="MDP4299132.1"/>
    <property type="molecule type" value="Genomic_DNA"/>
</dbReference>
<feature type="compositionally biased region" description="Low complexity" evidence="1">
    <location>
        <begin position="8"/>
        <end position="20"/>
    </location>
</feature>
<feature type="region of interest" description="Disordered" evidence="1">
    <location>
        <begin position="1"/>
        <end position="23"/>
    </location>
</feature>
<evidence type="ECO:0000313" key="3">
    <source>
        <dbReference type="Proteomes" id="UP001235760"/>
    </source>
</evidence>
<protein>
    <recommendedName>
        <fullName evidence="4">Flagellar protein FlgN</fullName>
    </recommendedName>
</protein>
<proteinExistence type="predicted"/>
<organism evidence="2 3">
    <name type="scientific">Leptothrix discophora</name>
    <dbReference type="NCBI Taxonomy" id="89"/>
    <lineage>
        <taxon>Bacteria</taxon>
        <taxon>Pseudomonadati</taxon>
        <taxon>Pseudomonadota</taxon>
        <taxon>Betaproteobacteria</taxon>
        <taxon>Burkholderiales</taxon>
        <taxon>Sphaerotilaceae</taxon>
        <taxon>Leptothrix</taxon>
    </lineage>
</organism>
<evidence type="ECO:0000256" key="1">
    <source>
        <dbReference type="SAM" id="MobiDB-lite"/>
    </source>
</evidence>
<comment type="caution">
    <text evidence="2">The sequence shown here is derived from an EMBL/GenBank/DDBJ whole genome shotgun (WGS) entry which is preliminary data.</text>
</comment>
<dbReference type="RefSeq" id="WP_305747701.1">
    <property type="nucleotide sequence ID" value="NZ_JAUZEE010000001.1"/>
</dbReference>
<name>A0ABT9FYN4_LEPDI</name>
<dbReference type="Proteomes" id="UP001235760">
    <property type="component" value="Unassembled WGS sequence"/>
</dbReference>
<keyword evidence="3" id="KW-1185">Reference proteome</keyword>
<sequence length="142" mass="15041">MNPQTRSPAPALPRRPAVVAGTPPADLEGLVERLEESLAALGQSLRLQDPEAIEGHAQRLHQALERALQGFQTAARQGGLPAPLRHRLMRASGQVAAQRESMVRATVALDRAMDALMPREAPSLYGARGWNGASAGSGQLLG</sequence>